<dbReference type="CDD" id="cd07067">
    <property type="entry name" value="HP_PGM_like"/>
    <property type="match status" value="2"/>
</dbReference>
<dbReference type="InterPro" id="IPR013078">
    <property type="entry name" value="His_Pase_superF_clade-1"/>
</dbReference>
<comment type="caution">
    <text evidence="1">The sequence shown here is derived from an EMBL/GenBank/DDBJ whole genome shotgun (WGS) entry which is preliminary data.</text>
</comment>
<dbReference type="Proteomes" id="UP000078284">
    <property type="component" value="Chromosome 3"/>
</dbReference>
<dbReference type="FunFam" id="3.40.50.1240:FF:000039">
    <property type="entry name" value="Phosphoglycerate mutase family protein"/>
    <property type="match status" value="1"/>
</dbReference>
<reference evidence="2" key="1">
    <citation type="journal article" date="2016" name="Proc. Natl. Acad. Sci. U.S.A.">
        <title>Chromosome-level assembly of Arabidopsis thaliana Ler reveals the extent of translocation and inversion polymorphisms.</title>
        <authorList>
            <person name="Zapata L."/>
            <person name="Ding J."/>
            <person name="Willing E.M."/>
            <person name="Hartwig B."/>
            <person name="Bezdan D."/>
            <person name="Jiao W.B."/>
            <person name="Patel V."/>
            <person name="Velikkakam James G."/>
            <person name="Koornneef M."/>
            <person name="Ossowski S."/>
            <person name="Schneeberger K."/>
        </authorList>
    </citation>
    <scope>NUCLEOTIDE SEQUENCE [LARGE SCALE GENOMIC DNA]</scope>
    <source>
        <strain evidence="2">cv. Landsberg erecta</strain>
    </source>
</reference>
<dbReference type="SUPFAM" id="SSF53254">
    <property type="entry name" value="Phosphoglycerate mutase-like"/>
    <property type="match status" value="2"/>
</dbReference>
<evidence type="ECO:0000313" key="2">
    <source>
        <dbReference type="Proteomes" id="UP000078284"/>
    </source>
</evidence>
<dbReference type="PANTHER" id="PTHR16469:SF43">
    <property type="entry name" value="PHOSPHOGLYCERATE MUTASE FAMILY PROTEIN"/>
    <property type="match status" value="1"/>
</dbReference>
<evidence type="ECO:0008006" key="3">
    <source>
        <dbReference type="Google" id="ProtNLM"/>
    </source>
</evidence>
<proteinExistence type="predicted"/>
<dbReference type="Gene3D" id="3.40.50.1240">
    <property type="entry name" value="Phosphoglycerate mutase-like"/>
    <property type="match status" value="2"/>
</dbReference>
<dbReference type="ExpressionAtlas" id="A0A178VGK8">
    <property type="expression patterns" value="baseline and differential"/>
</dbReference>
<protein>
    <recommendedName>
        <fullName evidence="3">Phosphoglycerate mutase family protein</fullName>
    </recommendedName>
</protein>
<gene>
    <name evidence="1" type="ordered locus">AXX17_At3g54820</name>
</gene>
<dbReference type="AlphaFoldDB" id="A0A178VGK8"/>
<dbReference type="InterPro" id="IPR029033">
    <property type="entry name" value="His_PPase_superfam"/>
</dbReference>
<dbReference type="Pfam" id="PF00300">
    <property type="entry name" value="His_Phos_1"/>
    <property type="match status" value="1"/>
</dbReference>
<organism evidence="1 2">
    <name type="scientific">Arabidopsis thaliana</name>
    <name type="common">Mouse-ear cress</name>
    <dbReference type="NCBI Taxonomy" id="3702"/>
    <lineage>
        <taxon>Eukaryota</taxon>
        <taxon>Viridiplantae</taxon>
        <taxon>Streptophyta</taxon>
        <taxon>Embryophyta</taxon>
        <taxon>Tracheophyta</taxon>
        <taxon>Spermatophyta</taxon>
        <taxon>Magnoliopsida</taxon>
        <taxon>eudicotyledons</taxon>
        <taxon>Gunneridae</taxon>
        <taxon>Pentapetalae</taxon>
        <taxon>rosids</taxon>
        <taxon>malvids</taxon>
        <taxon>Brassicales</taxon>
        <taxon>Brassicaceae</taxon>
        <taxon>Camelineae</taxon>
        <taxon>Arabidopsis</taxon>
    </lineage>
</organism>
<dbReference type="PANTHER" id="PTHR16469">
    <property type="entry name" value="UBIQUITIN-ASSOCIATED AND SH3 DOMAIN-CONTAINING BA-RELATED"/>
    <property type="match status" value="1"/>
</dbReference>
<sequence>MESAKSIIGGHQNVILMRHGDRLDNFEPLWTSTAARPWDPPLAQDGKDRAFRTGQRIRSQLGVPIHRVFVSPFLRCIQTASEVVAALSAVDFDPIAMSSKDVLSIDNTKIKVAIEFGLSEIPHPIFIKSEVAPKDGKFDFKISDLEAMFPEGTVDSNVDMVYKEVPEWGESAQAFEDRYYKTVKILAEKYPSENLLLVTHWGAVSVAFYNYFKDATKYVVDYCGSVEMRRQILNGDGFGKFEVVTSHGVSYKYTKIPVHDHVVQETEEMKSKSNMDGHQHVFMMRHGDRIDKFEPQWVSTAARPWDPPLIQGGMFRAFRTGQMIRSQIHFPIHRVFVSPFLRCIQTASEVIAALSDPDANSSDSFDKPKLKCTYCINKFKKLDRVLQVSIEFGLSEMLNSIAIKPEVAPKDGKFDFKISELEAMFPDGMVDHNVDPVYKEMPQWEETLESCNNRYVNLVKTLADKYPCENLLLVTHREGVSFTYATFYKEATHRLDFCACVELQRQISSSEVGDFEIVTSHGQDGIMYPPSNSG</sequence>
<accession>A0A178VGK8</accession>
<dbReference type="EMBL" id="LUHQ01000003">
    <property type="protein sequence ID" value="OAP04505.1"/>
    <property type="molecule type" value="Genomic_DNA"/>
</dbReference>
<evidence type="ECO:0000313" key="1">
    <source>
        <dbReference type="EMBL" id="OAP04505.1"/>
    </source>
</evidence>
<dbReference type="InterPro" id="IPR051710">
    <property type="entry name" value="Phosphatase_SH3-domain"/>
</dbReference>
<name>A0A178VGK8_ARATH</name>
<dbReference type="SMART" id="SM00855">
    <property type="entry name" value="PGAM"/>
    <property type="match status" value="1"/>
</dbReference>